<keyword evidence="3" id="KW-1185">Reference proteome</keyword>
<accession>A0A2A6CR61</accession>
<proteinExistence type="predicted"/>
<feature type="compositionally biased region" description="Polar residues" evidence="1">
    <location>
        <begin position="88"/>
        <end position="100"/>
    </location>
</feature>
<feature type="region of interest" description="Disordered" evidence="1">
    <location>
        <begin position="235"/>
        <end position="261"/>
    </location>
</feature>
<organism evidence="2 3">
    <name type="scientific">Pristionchus pacificus</name>
    <name type="common">Parasitic nematode worm</name>
    <dbReference type="NCBI Taxonomy" id="54126"/>
    <lineage>
        <taxon>Eukaryota</taxon>
        <taxon>Metazoa</taxon>
        <taxon>Ecdysozoa</taxon>
        <taxon>Nematoda</taxon>
        <taxon>Chromadorea</taxon>
        <taxon>Rhabditida</taxon>
        <taxon>Rhabditina</taxon>
        <taxon>Diplogasteromorpha</taxon>
        <taxon>Diplogasteroidea</taxon>
        <taxon>Neodiplogasteridae</taxon>
        <taxon>Pristionchus</taxon>
    </lineage>
</organism>
<evidence type="ECO:0000313" key="3">
    <source>
        <dbReference type="Proteomes" id="UP000005239"/>
    </source>
</evidence>
<dbReference type="AlphaFoldDB" id="A0A2A6CR61"/>
<accession>A0A8R1YUD1</accession>
<protein>
    <submittedName>
        <fullName evidence="2">Uncharacterized protein</fullName>
    </submittedName>
</protein>
<feature type="region of interest" description="Disordered" evidence="1">
    <location>
        <begin position="32"/>
        <end position="64"/>
    </location>
</feature>
<evidence type="ECO:0000256" key="1">
    <source>
        <dbReference type="SAM" id="MobiDB-lite"/>
    </source>
</evidence>
<gene>
    <name evidence="2" type="primary">WBGene00272230</name>
</gene>
<name>A0A2A6CR61_PRIPA</name>
<dbReference type="Proteomes" id="UP000005239">
    <property type="component" value="Unassembled WGS sequence"/>
</dbReference>
<feature type="region of interest" description="Disordered" evidence="1">
    <location>
        <begin position="88"/>
        <end position="107"/>
    </location>
</feature>
<reference evidence="2" key="2">
    <citation type="submission" date="2022-06" db="UniProtKB">
        <authorList>
            <consortium name="EnsemblMetazoa"/>
        </authorList>
    </citation>
    <scope>IDENTIFICATION</scope>
    <source>
        <strain evidence="2">PS312</strain>
    </source>
</reference>
<dbReference type="EnsemblMetazoa" id="PPA33861.1">
    <property type="protein sequence ID" value="PPA33861.1"/>
    <property type="gene ID" value="WBGene00272230"/>
</dbReference>
<evidence type="ECO:0000313" key="2">
    <source>
        <dbReference type="EnsemblMetazoa" id="PPA33861.1"/>
    </source>
</evidence>
<feature type="compositionally biased region" description="Polar residues" evidence="1">
    <location>
        <begin position="38"/>
        <end position="50"/>
    </location>
</feature>
<sequence length="261" mass="29268">MDKKERKSFFTKKKEWISSFFSSFNPPADVEDLLPNSFPCSPQKSENRCASSSSDDRSSNGYESADEIMDNHTLLQMAQPLRIRASTPTIEHSSAVSSTPEVLPNDSGYNSDVVTPSTCEVSVCSGNEELCRNETSVLVGPSKQVEKTVDIHRKYWDCNKKDKVSDACPVCGVRFSTGWQRRTHYLQLHYDLYFSCVTHHEANALVGRILGSSSETNLTFVNWRDEYCCRTRMEDHPGSPVRSSGAQAEIQGGLRPRPARL</sequence>
<reference evidence="3" key="1">
    <citation type="journal article" date="2008" name="Nat. Genet.">
        <title>The Pristionchus pacificus genome provides a unique perspective on nematode lifestyle and parasitism.</title>
        <authorList>
            <person name="Dieterich C."/>
            <person name="Clifton S.W."/>
            <person name="Schuster L.N."/>
            <person name="Chinwalla A."/>
            <person name="Delehaunty K."/>
            <person name="Dinkelacker I."/>
            <person name="Fulton L."/>
            <person name="Fulton R."/>
            <person name="Godfrey J."/>
            <person name="Minx P."/>
            <person name="Mitreva M."/>
            <person name="Roeseler W."/>
            <person name="Tian H."/>
            <person name="Witte H."/>
            <person name="Yang S.P."/>
            <person name="Wilson R.K."/>
            <person name="Sommer R.J."/>
        </authorList>
    </citation>
    <scope>NUCLEOTIDE SEQUENCE [LARGE SCALE GENOMIC DNA]</scope>
    <source>
        <strain evidence="3">PS312</strain>
    </source>
</reference>